<dbReference type="Proteomes" id="UP000177528">
    <property type="component" value="Unassembled WGS sequence"/>
</dbReference>
<proteinExistence type="predicted"/>
<name>A0A1G1X3G1_9BACT</name>
<dbReference type="SUPFAM" id="SSF52540">
    <property type="entry name" value="P-loop containing nucleoside triphosphate hydrolases"/>
    <property type="match status" value="1"/>
</dbReference>
<evidence type="ECO:0000256" key="1">
    <source>
        <dbReference type="SAM" id="Phobius"/>
    </source>
</evidence>
<comment type="caution">
    <text evidence="4">The sequence shown here is derived from an EMBL/GenBank/DDBJ whole genome shotgun (WGS) entry which is preliminary data.</text>
</comment>
<protein>
    <submittedName>
        <fullName evidence="4">Uncharacterized protein</fullName>
    </submittedName>
</protein>
<evidence type="ECO:0000313" key="5">
    <source>
        <dbReference type="Proteomes" id="UP000177528"/>
    </source>
</evidence>
<evidence type="ECO:0000259" key="2">
    <source>
        <dbReference type="Pfam" id="PF10412"/>
    </source>
</evidence>
<gene>
    <name evidence="4" type="ORF">A3D99_04030</name>
</gene>
<keyword evidence="1" id="KW-0472">Membrane</keyword>
<keyword evidence="1" id="KW-1133">Transmembrane helix</keyword>
<dbReference type="InterPro" id="IPR051162">
    <property type="entry name" value="T4SS_component"/>
</dbReference>
<feature type="domain" description="Type IV secretion system coupling protein TraD DNA-binding" evidence="2">
    <location>
        <begin position="396"/>
        <end position="697"/>
    </location>
</feature>
<dbReference type="Pfam" id="PF26449">
    <property type="entry name" value="DUF8128"/>
    <property type="match status" value="1"/>
</dbReference>
<dbReference type="Pfam" id="PF10412">
    <property type="entry name" value="TrwB_AAD_bind"/>
    <property type="match status" value="1"/>
</dbReference>
<dbReference type="PANTHER" id="PTHR30121">
    <property type="entry name" value="UNCHARACTERIZED PROTEIN YJGR-RELATED"/>
    <property type="match status" value="1"/>
</dbReference>
<dbReference type="InterPro" id="IPR058441">
    <property type="entry name" value="DUF8128"/>
</dbReference>
<feature type="domain" description="DUF8128" evidence="3">
    <location>
        <begin position="66"/>
        <end position="362"/>
    </location>
</feature>
<dbReference type="InterPro" id="IPR019476">
    <property type="entry name" value="T4SS_TraD_DNA-bd"/>
</dbReference>
<feature type="transmembrane region" description="Helical" evidence="1">
    <location>
        <begin position="6"/>
        <end position="25"/>
    </location>
</feature>
<reference evidence="4 5" key="1">
    <citation type="journal article" date="2016" name="Nat. Commun.">
        <title>Thousands of microbial genomes shed light on interconnected biogeochemical processes in an aquifer system.</title>
        <authorList>
            <person name="Anantharaman K."/>
            <person name="Brown C.T."/>
            <person name="Hug L.A."/>
            <person name="Sharon I."/>
            <person name="Castelle C.J."/>
            <person name="Probst A.J."/>
            <person name="Thomas B.C."/>
            <person name="Singh A."/>
            <person name="Wilkins M.J."/>
            <person name="Karaoz U."/>
            <person name="Brodie E.L."/>
            <person name="Williams K.H."/>
            <person name="Hubbard S.S."/>
            <person name="Banfield J.F."/>
        </authorList>
    </citation>
    <scope>NUCLEOTIDE SEQUENCE [LARGE SCALE GENOMIC DNA]</scope>
</reference>
<dbReference type="AlphaFoldDB" id="A0A1G1X3G1"/>
<dbReference type="PANTHER" id="PTHR30121:SF11">
    <property type="entry name" value="AAA+ ATPASE DOMAIN-CONTAINING PROTEIN"/>
    <property type="match status" value="1"/>
</dbReference>
<evidence type="ECO:0000259" key="3">
    <source>
        <dbReference type="Pfam" id="PF26449"/>
    </source>
</evidence>
<dbReference type="Gene3D" id="3.40.50.300">
    <property type="entry name" value="P-loop containing nucleotide triphosphate hydrolases"/>
    <property type="match status" value="2"/>
</dbReference>
<accession>A0A1G1X3G1</accession>
<keyword evidence="1" id="KW-0812">Transmembrane</keyword>
<sequence>MISVIGIIGSGISIVAALLLAYIMLRSLRSHARLSRSLDIQMLQVLLPKDIDKEEREEGIGDPIKDRIGVAEQFLSTLSVLPTSFIDRLIYGAPSIVFEIIARPHGGIFFYAGTHRRYIDHLEKQIYAHYPEAEVTVANEYTIFSLHDTVRVASLTLRRKQYLPIATYRDLEVDPMQALTGALAKIQSTDAALIQYVLQPASRKEAHRASKAARRTIQGKQSDISSSSFSLSVIGSTLGSKGSASRDASEHRLTSRMERRVELVEDKMSQQQFTVTIRVGIAVRDKDDAERVFTALCGSFAQYDLPDLNQLRVIIPRNQKRAIEQLVVRIADPSIASTLSTTEVASLYHFPLPTTATPNIIWRGARAAAAPGGLPTSGVLLGANVYRGIETPIYLSESDRRRHLYLIGQTGTGKTTMFLNMIVQDILAGHGVGVVDPHGDLIEEILNFIPPERQKDVILFDPRDREMPLGFNILEAKDPNQKDLIVNEVVQILQKLAARLNPESIGPMFEHYLRNALLALVEDSEATLLDVPRMFVDEPFRTKVLAKNTNPTVLQFWKQEFAQSQRGQMSADMLSYVISKLGRFISNETVRNIIGQSQSSFDVREAMDSQKILLCNLSKGQLGDINSDLLGFVLVSKIQIAALGRANIPEKDRKDFYLYLDEFQNFTTDSISTILSEARKYKLNLNLTHQFIKQLDDPIKDAVFGNVGTILSYRIGVEDAEFMEKQFAPVFSEYDLVNLRRFTAVVRLLANGTPERAFSLSSYPAPQTGDPEIATQVREQSRATYGRPFATVEKNILERFHFASPETAAPKKGDSYLAESLFDIG</sequence>
<dbReference type="EMBL" id="MHHR01000026">
    <property type="protein sequence ID" value="OGY33877.1"/>
    <property type="molecule type" value="Genomic_DNA"/>
</dbReference>
<evidence type="ECO:0000313" key="4">
    <source>
        <dbReference type="EMBL" id="OGY33877.1"/>
    </source>
</evidence>
<organism evidence="4 5">
    <name type="scientific">Candidatus Andersenbacteria bacterium RIFCSPHIGHO2_12_FULL_45_11</name>
    <dbReference type="NCBI Taxonomy" id="1797281"/>
    <lineage>
        <taxon>Bacteria</taxon>
        <taxon>Candidatus Anderseniibacteriota</taxon>
    </lineage>
</organism>
<dbReference type="InterPro" id="IPR027417">
    <property type="entry name" value="P-loop_NTPase"/>
</dbReference>